<feature type="region of interest" description="Disordered" evidence="1">
    <location>
        <begin position="1"/>
        <end position="44"/>
    </location>
</feature>
<organism evidence="3">
    <name type="scientific">Perkinsus marinus (strain ATCC 50983 / TXsc)</name>
    <dbReference type="NCBI Taxonomy" id="423536"/>
    <lineage>
        <taxon>Eukaryota</taxon>
        <taxon>Sar</taxon>
        <taxon>Alveolata</taxon>
        <taxon>Perkinsozoa</taxon>
        <taxon>Perkinsea</taxon>
        <taxon>Perkinsida</taxon>
        <taxon>Perkinsidae</taxon>
        <taxon>Perkinsus</taxon>
    </lineage>
</organism>
<gene>
    <name evidence="2" type="ORF">Pmar_PMAR016454</name>
</gene>
<dbReference type="RefSeq" id="XP_002777706.1">
    <property type="nucleotide sequence ID" value="XM_002777660.1"/>
</dbReference>
<dbReference type="AlphaFoldDB" id="C5L1B5"/>
<dbReference type="OrthoDB" id="437636at2759"/>
<evidence type="ECO:0000256" key="1">
    <source>
        <dbReference type="SAM" id="MobiDB-lite"/>
    </source>
</evidence>
<evidence type="ECO:0000313" key="3">
    <source>
        <dbReference type="Proteomes" id="UP000007800"/>
    </source>
</evidence>
<name>C5L1B5_PERM5</name>
<feature type="compositionally biased region" description="Polar residues" evidence="1">
    <location>
        <begin position="29"/>
        <end position="44"/>
    </location>
</feature>
<dbReference type="Proteomes" id="UP000007800">
    <property type="component" value="Unassembled WGS sequence"/>
</dbReference>
<sequence>MTLRESYGPTTAVRESRALDKTPIAYSSGGESSRDSTIIQSSDSKQMSRVRTIKEVVTGIYREADGTVITLKKIQRLGFDSEHIITQHFEEAYGILPSRVEVVHSRRHSKSHHTVGALRSPNIAYAVFTDKAAVDAIMGYAAARTENIGGLEVSLQRFFKRDKREGSPMKSASHDTAVSADRVPYSYTGSTRVSFETMPATFSELMEDSMLKEAAQQCPMVQAAAVDPTLAMAVMDWLQLHPDTLSEIHPPVDGFNF</sequence>
<dbReference type="EMBL" id="GG678232">
    <property type="protein sequence ID" value="EER09522.1"/>
    <property type="molecule type" value="Genomic_DNA"/>
</dbReference>
<proteinExistence type="predicted"/>
<dbReference type="InParanoid" id="C5L1B5"/>
<dbReference type="GeneID" id="9052418"/>
<dbReference type="OMA" id="MTLRESY"/>
<accession>C5L1B5</accession>
<keyword evidence="3" id="KW-1185">Reference proteome</keyword>
<evidence type="ECO:0000313" key="2">
    <source>
        <dbReference type="EMBL" id="EER09522.1"/>
    </source>
</evidence>
<protein>
    <submittedName>
        <fullName evidence="2">Uncharacterized protein</fullName>
    </submittedName>
</protein>
<reference evidence="2 3" key="1">
    <citation type="submission" date="2008-07" db="EMBL/GenBank/DDBJ databases">
        <authorList>
            <person name="El-Sayed N."/>
            <person name="Caler E."/>
            <person name="Inman J."/>
            <person name="Amedeo P."/>
            <person name="Hass B."/>
            <person name="Wortman J."/>
        </authorList>
    </citation>
    <scope>NUCLEOTIDE SEQUENCE [LARGE SCALE GENOMIC DNA]</scope>
    <source>
        <strain evidence="3">ATCC 50983 / TXsc</strain>
    </source>
</reference>